<dbReference type="InterPro" id="IPR057368">
    <property type="entry name" value="USP32_N"/>
</dbReference>
<dbReference type="InterPro" id="IPR028889">
    <property type="entry name" value="USP"/>
</dbReference>
<dbReference type="GO" id="GO:0016579">
    <property type="term" value="P:protein deubiquitination"/>
    <property type="evidence" value="ECO:0007669"/>
    <property type="project" value="InterPro"/>
</dbReference>
<dbReference type="Proteomes" id="UP000663844">
    <property type="component" value="Unassembled WGS sequence"/>
</dbReference>
<dbReference type="Pfam" id="PF25265">
    <property type="entry name" value="USP32_N"/>
    <property type="match status" value="1"/>
</dbReference>
<sequence length="1470" mass="169964">MGIGSTKILSYDEASKRFSQNDLDRIETAFRDITNGANELNYISFKHDVFCNFLPEKLAARLFQIYANSSRSGVSLKDLICCLAVIYHGSEKERMQLLYALFTPTGILRWHDVEEFLSQCGDQLPEELKNFFENNEIITQEKFLKWLEYHQGHTTTITDWLLDEQRLYELLTYSFEKTSDQYSILAGVTHLSEKEIKELEQSYYQLYTWNNNRQQHMTLRIFSSILSLAFPSILIQGVFEGFDENRDECIDFKEFVCGISAACRGPQFERFKFLFRVFDRDHDGILNYSDVTYMTSCLIEVSQFVSIPNIHSKTSPEVYTAEILPTNDSVLKPGDFLIWCQKDGLLIELLDLIFQTCHVIFGLRPLSQQDEVTIVKHFLHREKYPFTKPDVIYHRPTSKPGASWYLISMDWWLRWEALCTSSIINSKELNNKKSPSTKLNKTDNSRELGDINNSSLIEKVISNDCVQLKPGLRHGIHFEMIPELLWIFLRKYYRCNGPVVCRKVIYRKKINKPELDLYPLITRIYRNQILSPQPSATTNTNNNNSQSMQFVYPLLNYVSASMSGLNNSSNSATSNTTRHILACSYFVSQYQTVRSLAEELSIKFGKSLEEIRLWMRYNDNDLRPIDFESIDDITCQEAGFIQNTDILLEIRNNDLTWPEELYTLATRSKALAASALSPSNSIGNIDEEGRGQIGLSNLGNTCFLNAAVQCLSHSFPLTFYFLHKYHLFEINKDNPIGMQGNIALCYGQLIAKLWGNVRGPLAPFELRGSVAKFGSSRFTDFQQHDSQEFLSFLLDGLHEDLNRVYDKPYVELKDSDDRSDEDVAHEHWSNHLARNTSIIVDLFHGLLRSQVKCRICEFKSVRFDPFNILSLPLPIDTSIYIEVKLIRLDGSKPIRYGIKLNGELTVDHIKTQLAILSELSIEQIAFFDVTSPTCLRRYTVMDYNHTKIKQLNLRDFVAYELPLLKLTDKDKYLSIYIVAIHRRLERQERYLSPLTRHKILFFGQSIIIPYNKVDSIKITNKNIYENISKQLERLLRKNTNLTCISNHALDCDDSLGQRYPFILKHVKEDGRRCSLCPWNRFCLGCSFESDEKEFLYTNGNIAIEWESSAYFLRYLSGHEQDVEIHSSVKSCRLGNNIESNNDEPSSAVTLEDCLQSFINWENLDNKEMFSCKRCKQLQPADKKLDIWKLPPCLEGFVEQFGNYVFYFIQIFHIKRFQLSNNRWIKSPRSVRFPIRSFHPAKFLAPRSSNVNSIATSPTEDNFSDSSSSESSLSSPTMSEPVLVSSSVDNNLILSPARLLNENNSNLQQDQTITNKLPPPESQNEIIIKKNKRFGRRKKKVDNQNDKFNILCPPKFIQKNDRSLSFGDNSFDTDNAAYNLYAFICHYGVIGGGHYVSFVKNHINQQWYCFNDSSCKPVSESILEQCSSSAYLLFYERESLDHRCYMPNVEGRNQVVNELSLTTDDRWCSLM</sequence>
<dbReference type="EMBL" id="CAJOAZ010000850">
    <property type="protein sequence ID" value="CAF3723525.1"/>
    <property type="molecule type" value="Genomic_DNA"/>
</dbReference>
<gene>
    <name evidence="8" type="ORF">OXD698_LOCUS13799</name>
</gene>
<evidence type="ECO:0000256" key="1">
    <source>
        <dbReference type="ARBA" id="ARBA00000707"/>
    </source>
</evidence>
<dbReference type="Gene3D" id="3.10.20.90">
    <property type="entry name" value="Phosphatidylinositol 3-kinase Catalytic Subunit, Chain A, domain 1"/>
    <property type="match status" value="1"/>
</dbReference>
<feature type="domain" description="DUSP" evidence="7">
    <location>
        <begin position="366"/>
        <end position="505"/>
    </location>
</feature>
<dbReference type="GO" id="GO:0005509">
    <property type="term" value="F:calcium ion binding"/>
    <property type="evidence" value="ECO:0007669"/>
    <property type="project" value="InterPro"/>
</dbReference>
<dbReference type="PRINTS" id="PR00450">
    <property type="entry name" value="RECOVERIN"/>
</dbReference>
<feature type="compositionally biased region" description="Low complexity" evidence="4">
    <location>
        <begin position="1263"/>
        <end position="1278"/>
    </location>
</feature>
<dbReference type="InterPro" id="IPR038765">
    <property type="entry name" value="Papain-like_cys_pep_sf"/>
</dbReference>
<evidence type="ECO:0000259" key="7">
    <source>
        <dbReference type="PROSITE" id="PS51283"/>
    </source>
</evidence>
<evidence type="ECO:0000313" key="9">
    <source>
        <dbReference type="Proteomes" id="UP000663844"/>
    </source>
</evidence>
<dbReference type="PROSITE" id="PS51283">
    <property type="entry name" value="DUSP"/>
    <property type="match status" value="1"/>
</dbReference>
<dbReference type="InterPro" id="IPR018200">
    <property type="entry name" value="USP_CS"/>
</dbReference>
<feature type="domain" description="EF-hand" evidence="5">
    <location>
        <begin position="266"/>
        <end position="301"/>
    </location>
</feature>
<evidence type="ECO:0000259" key="5">
    <source>
        <dbReference type="PROSITE" id="PS50222"/>
    </source>
</evidence>
<dbReference type="PROSITE" id="PS00018">
    <property type="entry name" value="EF_HAND_1"/>
    <property type="match status" value="1"/>
</dbReference>
<dbReference type="SUPFAM" id="SSF47473">
    <property type="entry name" value="EF-hand"/>
    <property type="match status" value="2"/>
</dbReference>
<dbReference type="Gene3D" id="3.90.70.10">
    <property type="entry name" value="Cysteine proteinases"/>
    <property type="match status" value="2"/>
</dbReference>
<dbReference type="InterPro" id="IPR006615">
    <property type="entry name" value="Pept_C19_DUSP"/>
</dbReference>
<dbReference type="PROSITE" id="PS50235">
    <property type="entry name" value="USP_3"/>
    <property type="match status" value="1"/>
</dbReference>
<comment type="catalytic activity">
    <reaction evidence="1">
        <text>Thiol-dependent hydrolysis of ester, thioester, amide, peptide and isopeptide bonds formed by the C-terminal Gly of ubiquitin (a 76-residue protein attached to proteins as an intracellular targeting signal).</text>
        <dbReference type="EC" id="3.4.19.12"/>
    </reaction>
</comment>
<feature type="domain" description="USP" evidence="6">
    <location>
        <begin position="693"/>
        <end position="1437"/>
    </location>
</feature>
<dbReference type="Gene3D" id="1.10.238.10">
    <property type="entry name" value="EF-hand"/>
    <property type="match status" value="2"/>
</dbReference>
<dbReference type="Pfam" id="PF06337">
    <property type="entry name" value="DUSP"/>
    <property type="match status" value="1"/>
</dbReference>
<dbReference type="PROSITE" id="PS50222">
    <property type="entry name" value="EF_HAND_2"/>
    <property type="match status" value="1"/>
</dbReference>
<dbReference type="PANTHER" id="PTHR21646">
    <property type="entry name" value="UBIQUITIN CARBOXYL-TERMINAL HYDROLASE"/>
    <property type="match status" value="1"/>
</dbReference>
<dbReference type="PANTHER" id="PTHR21646:SF76">
    <property type="entry name" value="UBIQUITIN CARBOXYL-TERMINAL HYDROLASE 32"/>
    <property type="match status" value="1"/>
</dbReference>
<dbReference type="Pfam" id="PF00443">
    <property type="entry name" value="UCH"/>
    <property type="match status" value="1"/>
</dbReference>
<comment type="caution">
    <text evidence="8">The sequence shown here is derived from an EMBL/GenBank/DDBJ whole genome shotgun (WGS) entry which is preliminary data.</text>
</comment>
<feature type="region of interest" description="Disordered" evidence="4">
    <location>
        <begin position="1254"/>
        <end position="1280"/>
    </location>
</feature>
<name>A0A818WCS2_9BILA</name>
<dbReference type="InterPro" id="IPR001394">
    <property type="entry name" value="Peptidase_C19_UCH"/>
</dbReference>
<evidence type="ECO:0000256" key="4">
    <source>
        <dbReference type="SAM" id="MobiDB-lite"/>
    </source>
</evidence>
<proteinExistence type="predicted"/>
<dbReference type="SMART" id="SM00054">
    <property type="entry name" value="EFh"/>
    <property type="match status" value="2"/>
</dbReference>
<dbReference type="EC" id="3.4.19.12" evidence="2"/>
<dbReference type="SUPFAM" id="SSF143791">
    <property type="entry name" value="DUSP-like"/>
    <property type="match status" value="1"/>
</dbReference>
<evidence type="ECO:0000256" key="3">
    <source>
        <dbReference type="ARBA" id="ARBA00022837"/>
    </source>
</evidence>
<dbReference type="InterPro" id="IPR050185">
    <property type="entry name" value="Ub_carboxyl-term_hydrolase"/>
</dbReference>
<keyword evidence="3" id="KW-0106">Calcium</keyword>
<evidence type="ECO:0000313" key="8">
    <source>
        <dbReference type="EMBL" id="CAF3723525.1"/>
    </source>
</evidence>
<reference evidence="8" key="1">
    <citation type="submission" date="2021-02" db="EMBL/GenBank/DDBJ databases">
        <authorList>
            <person name="Nowell W R."/>
        </authorList>
    </citation>
    <scope>NUCLEOTIDE SEQUENCE</scope>
</reference>
<dbReference type="Gene3D" id="3.30.2230.10">
    <property type="entry name" value="DUSP-like"/>
    <property type="match status" value="1"/>
</dbReference>
<evidence type="ECO:0000256" key="2">
    <source>
        <dbReference type="ARBA" id="ARBA00012759"/>
    </source>
</evidence>
<dbReference type="SMART" id="SM00695">
    <property type="entry name" value="DUSP"/>
    <property type="match status" value="1"/>
</dbReference>
<accession>A0A818WCS2</accession>
<dbReference type="GO" id="GO:0005794">
    <property type="term" value="C:Golgi apparatus"/>
    <property type="evidence" value="ECO:0007669"/>
    <property type="project" value="TreeGrafter"/>
</dbReference>
<dbReference type="SUPFAM" id="SSF54001">
    <property type="entry name" value="Cysteine proteinases"/>
    <property type="match status" value="1"/>
</dbReference>
<dbReference type="InterPro" id="IPR002048">
    <property type="entry name" value="EF_hand_dom"/>
</dbReference>
<dbReference type="InterPro" id="IPR011992">
    <property type="entry name" value="EF-hand-dom_pair"/>
</dbReference>
<dbReference type="InterPro" id="IPR035927">
    <property type="entry name" value="DUSP-like_sf"/>
</dbReference>
<dbReference type="InterPro" id="IPR018247">
    <property type="entry name" value="EF_Hand_1_Ca_BS"/>
</dbReference>
<organism evidence="8 9">
    <name type="scientific">Adineta steineri</name>
    <dbReference type="NCBI Taxonomy" id="433720"/>
    <lineage>
        <taxon>Eukaryota</taxon>
        <taxon>Metazoa</taxon>
        <taxon>Spiralia</taxon>
        <taxon>Gnathifera</taxon>
        <taxon>Rotifera</taxon>
        <taxon>Eurotatoria</taxon>
        <taxon>Bdelloidea</taxon>
        <taxon>Adinetida</taxon>
        <taxon>Adinetidae</taxon>
        <taxon>Adineta</taxon>
    </lineage>
</organism>
<evidence type="ECO:0000259" key="6">
    <source>
        <dbReference type="PROSITE" id="PS50235"/>
    </source>
</evidence>
<protein>
    <recommendedName>
        <fullName evidence="2">ubiquitinyl hydrolase 1</fullName>
        <ecNumber evidence="2">3.4.19.12</ecNumber>
    </recommendedName>
</protein>
<dbReference type="PROSITE" id="PS00973">
    <property type="entry name" value="USP_2"/>
    <property type="match status" value="1"/>
</dbReference>
<dbReference type="PROSITE" id="PS00972">
    <property type="entry name" value="USP_1"/>
    <property type="match status" value="1"/>
</dbReference>
<dbReference type="GO" id="GO:0004843">
    <property type="term" value="F:cysteine-type deubiquitinase activity"/>
    <property type="evidence" value="ECO:0007669"/>
    <property type="project" value="UniProtKB-EC"/>
</dbReference>